<proteinExistence type="predicted"/>
<dbReference type="Gene3D" id="3.90.1410.10">
    <property type="entry name" value="set domain protein methyltransferase, domain 1"/>
    <property type="match status" value="1"/>
</dbReference>
<dbReference type="CDD" id="cd19177">
    <property type="entry name" value="SET_SETD4"/>
    <property type="match status" value="1"/>
</dbReference>
<gene>
    <name evidence="4" type="ORF">BCV70DRAFT_48387</name>
</gene>
<reference evidence="4 5" key="1">
    <citation type="journal article" date="2018" name="Mol. Biol. Evol.">
        <title>Broad Genomic Sampling Reveals a Smut Pathogenic Ancestry of the Fungal Clade Ustilaginomycotina.</title>
        <authorList>
            <person name="Kijpornyongpan T."/>
            <person name="Mondo S.J."/>
            <person name="Barry K."/>
            <person name="Sandor L."/>
            <person name="Lee J."/>
            <person name="Lipzen A."/>
            <person name="Pangilinan J."/>
            <person name="LaButti K."/>
            <person name="Hainaut M."/>
            <person name="Henrissat B."/>
            <person name="Grigoriev I.V."/>
            <person name="Spatafora J.W."/>
            <person name="Aime M.C."/>
        </authorList>
    </citation>
    <scope>NUCLEOTIDE SEQUENCE [LARGE SCALE GENOMIC DNA]</scope>
    <source>
        <strain evidence="4 5">MCA 3645</strain>
    </source>
</reference>
<dbReference type="SUPFAM" id="SSF82199">
    <property type="entry name" value="SET domain"/>
    <property type="match status" value="1"/>
</dbReference>
<dbReference type="InterPro" id="IPR046341">
    <property type="entry name" value="SET_dom_sf"/>
</dbReference>
<dbReference type="PANTHER" id="PTHR13271">
    <property type="entry name" value="UNCHARACTERIZED PUTATIVE METHYLTRANSFERASE"/>
    <property type="match status" value="1"/>
</dbReference>
<keyword evidence="1" id="KW-0489">Methyltransferase</keyword>
<accession>A0A317XH97</accession>
<keyword evidence="2" id="KW-0808">Transferase</keyword>
<protein>
    <submittedName>
        <fullName evidence="4">SET domain-containing protein</fullName>
    </submittedName>
</protein>
<dbReference type="Proteomes" id="UP000246740">
    <property type="component" value="Unassembled WGS sequence"/>
</dbReference>
<dbReference type="InterPro" id="IPR050600">
    <property type="entry name" value="SETD3_SETD6_MTase"/>
</dbReference>
<dbReference type="InterPro" id="IPR044429">
    <property type="entry name" value="SETD4_SET"/>
</dbReference>
<dbReference type="STRING" id="1882483.A0A317XH97"/>
<evidence type="ECO:0000256" key="1">
    <source>
        <dbReference type="ARBA" id="ARBA00022603"/>
    </source>
</evidence>
<dbReference type="AlphaFoldDB" id="A0A317XH97"/>
<sequence length="573" mass="62745">MTRSMDSVAEQNRLLLQILDLHPTQGSSSKTTLVEVASNVPAGRGLVFTENVAPGQSLLSLPGDALINVKTYRHFFHTDVLPPVKSVAGSSKASSCSLSSPQALSLLLSRAKCELLQSQNGTPSNGSDVKCQTLQLFLQTLPKSFDTVPLRWAVYASTVGQAESLGAQEGDGEDCIQAKARFYDSLLQSLPRHSHELLTKVNERFDRDWTRIKSLRDSDVDKLVNPLRLAADVGKAREVVRSIDLSTFLWAWLCVNSRCVFLPLGLADHSDNFTLAPVLDMANHTSDLALECKAQYSSGSGLDLCAPPEANRPSGSSRRGLSKGDECLITYGPHSNETLLSEYGFALPTSLSYLADHNQDGSWRGNRYAEVLVDEDIEAMLKEQGSQGERKIELLQDRGYWGDFSVHPYPEPAHPSHRLVPALRLIALELADVATDQGKVFKAAKLTQNRGGPKPAKLKKPAEVSAGYKAVEKLLEKWEATLTGYEDRVSDENEHEAHKVLSTISERRLKKTQQLHKSLEAASQILSTGLITQLSTEKRSGCEASLAMVTQLVCEQAEILKLVSQAACDGVEW</sequence>
<dbReference type="EMBL" id="KZ819204">
    <property type="protein sequence ID" value="PWY97626.1"/>
    <property type="molecule type" value="Genomic_DNA"/>
</dbReference>
<dbReference type="PANTHER" id="PTHR13271:SF47">
    <property type="entry name" value="ACTIN-HISTIDINE N-METHYLTRANSFERASE"/>
    <property type="match status" value="1"/>
</dbReference>
<keyword evidence="5" id="KW-1185">Reference proteome</keyword>
<keyword evidence="3" id="KW-0949">S-adenosyl-L-methionine</keyword>
<evidence type="ECO:0000256" key="2">
    <source>
        <dbReference type="ARBA" id="ARBA00022679"/>
    </source>
</evidence>
<dbReference type="GO" id="GO:0016279">
    <property type="term" value="F:protein-lysine N-methyltransferase activity"/>
    <property type="evidence" value="ECO:0007669"/>
    <property type="project" value="InterPro"/>
</dbReference>
<evidence type="ECO:0000313" key="5">
    <source>
        <dbReference type="Proteomes" id="UP000246740"/>
    </source>
</evidence>
<evidence type="ECO:0000256" key="3">
    <source>
        <dbReference type="ARBA" id="ARBA00022691"/>
    </source>
</evidence>
<dbReference type="GO" id="GO:0032259">
    <property type="term" value="P:methylation"/>
    <property type="evidence" value="ECO:0007669"/>
    <property type="project" value="UniProtKB-KW"/>
</dbReference>
<evidence type="ECO:0000313" key="4">
    <source>
        <dbReference type="EMBL" id="PWY97626.1"/>
    </source>
</evidence>
<dbReference type="OrthoDB" id="341421at2759"/>
<dbReference type="InParanoid" id="A0A317XH97"/>
<organism evidence="4 5">
    <name type="scientific">Testicularia cyperi</name>
    <dbReference type="NCBI Taxonomy" id="1882483"/>
    <lineage>
        <taxon>Eukaryota</taxon>
        <taxon>Fungi</taxon>
        <taxon>Dikarya</taxon>
        <taxon>Basidiomycota</taxon>
        <taxon>Ustilaginomycotina</taxon>
        <taxon>Ustilaginomycetes</taxon>
        <taxon>Ustilaginales</taxon>
        <taxon>Anthracoideaceae</taxon>
        <taxon>Testicularia</taxon>
    </lineage>
</organism>
<name>A0A317XH97_9BASI</name>